<organism evidence="2 3">
    <name type="scientific">Protopolystoma xenopodis</name>
    <dbReference type="NCBI Taxonomy" id="117903"/>
    <lineage>
        <taxon>Eukaryota</taxon>
        <taxon>Metazoa</taxon>
        <taxon>Spiralia</taxon>
        <taxon>Lophotrochozoa</taxon>
        <taxon>Platyhelminthes</taxon>
        <taxon>Monogenea</taxon>
        <taxon>Polyopisthocotylea</taxon>
        <taxon>Polystomatidea</taxon>
        <taxon>Polystomatidae</taxon>
        <taxon>Protopolystoma</taxon>
    </lineage>
</organism>
<keyword evidence="3" id="KW-1185">Reference proteome</keyword>
<dbReference type="AlphaFoldDB" id="A0A448W9Z3"/>
<comment type="caution">
    <text evidence="2">The sequence shown here is derived from an EMBL/GenBank/DDBJ whole genome shotgun (WGS) entry which is preliminary data.</text>
</comment>
<protein>
    <recommendedName>
        <fullName evidence="4">Ig-like domain-containing protein</fullName>
    </recommendedName>
</protein>
<accession>A0A448W9Z3</accession>
<dbReference type="InterPro" id="IPR036179">
    <property type="entry name" value="Ig-like_dom_sf"/>
</dbReference>
<dbReference type="Proteomes" id="UP000784294">
    <property type="component" value="Unassembled WGS sequence"/>
</dbReference>
<reference evidence="2" key="1">
    <citation type="submission" date="2018-11" db="EMBL/GenBank/DDBJ databases">
        <authorList>
            <consortium name="Pathogen Informatics"/>
        </authorList>
    </citation>
    <scope>NUCLEOTIDE SEQUENCE</scope>
</reference>
<dbReference type="Gene3D" id="2.60.40.10">
    <property type="entry name" value="Immunoglobulins"/>
    <property type="match status" value="1"/>
</dbReference>
<dbReference type="InterPro" id="IPR013783">
    <property type="entry name" value="Ig-like_fold"/>
</dbReference>
<evidence type="ECO:0000313" key="3">
    <source>
        <dbReference type="Proteomes" id="UP000784294"/>
    </source>
</evidence>
<dbReference type="SUPFAM" id="SSF48726">
    <property type="entry name" value="Immunoglobulin"/>
    <property type="match status" value="1"/>
</dbReference>
<evidence type="ECO:0008006" key="4">
    <source>
        <dbReference type="Google" id="ProtNLM"/>
    </source>
</evidence>
<feature type="compositionally biased region" description="Low complexity" evidence="1">
    <location>
        <begin position="52"/>
        <end position="83"/>
    </location>
</feature>
<dbReference type="EMBL" id="CAAALY010000042">
    <property type="protein sequence ID" value="VEL06574.1"/>
    <property type="molecule type" value="Genomic_DNA"/>
</dbReference>
<sequence length="338" mass="37403">MEPRLMQQYPRAEPDSSIAQVFLSSSPLTLSWSGALPSSLQSGNSLGPDHQPSSFSFSPSSSSSPSSLASPSSSSSSSSSSFPSSSYSSLQPSSLDAPISLPAGETTVRGLYSSGRHIFGDLEAYLECWFAANPRPQIQWYLDDVKLPLSVEGVLSPSEGQDPERLYITVTRLMMNLRKLSNLDLMWEYGGEYRAVASNSYGSAECRTMVLMDTPLRMRPVTNMPPAIVGRAYTLKCYFIGSGIPKVSPALGIYYRRFAYYLWTYESDPDILSFLLELTKELESCFCAMQYQLIILSLILNNWVITNWILYQNASSNLAFGTLSVCLQILNFTLNTKM</sequence>
<feature type="region of interest" description="Disordered" evidence="1">
    <location>
        <begin position="40"/>
        <end position="83"/>
    </location>
</feature>
<evidence type="ECO:0000313" key="2">
    <source>
        <dbReference type="EMBL" id="VEL06574.1"/>
    </source>
</evidence>
<name>A0A448W9Z3_9PLAT</name>
<gene>
    <name evidence="2" type="ORF">PXEA_LOCUS14</name>
</gene>
<proteinExistence type="predicted"/>
<evidence type="ECO:0000256" key="1">
    <source>
        <dbReference type="SAM" id="MobiDB-lite"/>
    </source>
</evidence>
<dbReference type="OrthoDB" id="10001713at2759"/>